<dbReference type="SUPFAM" id="SSF54909">
    <property type="entry name" value="Dimeric alpha+beta barrel"/>
    <property type="match status" value="1"/>
</dbReference>
<sequence>MNETVTEDEHVTLINAFIVPVGKEAEAVKFWDKAADFMRGQPGYVSTALHQSILPDAKYMLINVAQWESVDAFKAASKALGTESGIKPLEGLVPNPSLYKVIRAD</sequence>
<protein>
    <submittedName>
        <fullName evidence="2">Antibiotic biosynthesis monooxygenase</fullName>
    </submittedName>
</protein>
<evidence type="ECO:0000259" key="1">
    <source>
        <dbReference type="Pfam" id="PF03992"/>
    </source>
</evidence>
<organism evidence="2 3">
    <name type="scientific">Kiloniella spongiae</name>
    <dbReference type="NCBI Taxonomy" id="1489064"/>
    <lineage>
        <taxon>Bacteria</taxon>
        <taxon>Pseudomonadati</taxon>
        <taxon>Pseudomonadota</taxon>
        <taxon>Alphaproteobacteria</taxon>
        <taxon>Rhodospirillales</taxon>
        <taxon>Kiloniellaceae</taxon>
        <taxon>Kiloniella</taxon>
    </lineage>
</organism>
<dbReference type="InterPro" id="IPR007138">
    <property type="entry name" value="ABM_dom"/>
</dbReference>
<comment type="caution">
    <text evidence="2">The sequence shown here is derived from an EMBL/GenBank/DDBJ whole genome shotgun (WGS) entry which is preliminary data.</text>
</comment>
<proteinExistence type="predicted"/>
<keyword evidence="3" id="KW-1185">Reference proteome</keyword>
<gene>
    <name evidence="2" type="ORF">WH96_05540</name>
</gene>
<dbReference type="Gene3D" id="3.30.70.100">
    <property type="match status" value="1"/>
</dbReference>
<feature type="domain" description="ABM" evidence="1">
    <location>
        <begin position="11"/>
        <end position="77"/>
    </location>
</feature>
<name>A0A0H2MHY2_9PROT</name>
<reference evidence="2 3" key="1">
    <citation type="submission" date="2015-03" db="EMBL/GenBank/DDBJ databases">
        <title>Genome Sequence of Kiloniella spongiae MEBiC09566, isolated from a marine sponge.</title>
        <authorList>
            <person name="Shao Z."/>
            <person name="Wang L."/>
            <person name="Li X."/>
        </authorList>
    </citation>
    <scope>NUCLEOTIDE SEQUENCE [LARGE SCALE GENOMIC DNA]</scope>
    <source>
        <strain evidence="2 3">MEBiC09566</strain>
    </source>
</reference>
<dbReference type="Pfam" id="PF03992">
    <property type="entry name" value="ABM"/>
    <property type="match status" value="1"/>
</dbReference>
<dbReference type="AlphaFoldDB" id="A0A0H2MHY2"/>
<dbReference type="Proteomes" id="UP000035444">
    <property type="component" value="Unassembled WGS sequence"/>
</dbReference>
<evidence type="ECO:0000313" key="3">
    <source>
        <dbReference type="Proteomes" id="UP000035444"/>
    </source>
</evidence>
<evidence type="ECO:0000313" key="2">
    <source>
        <dbReference type="EMBL" id="KLN61958.1"/>
    </source>
</evidence>
<keyword evidence="2" id="KW-0503">Monooxygenase</keyword>
<dbReference type="GO" id="GO:0004497">
    <property type="term" value="F:monooxygenase activity"/>
    <property type="evidence" value="ECO:0007669"/>
    <property type="project" value="UniProtKB-KW"/>
</dbReference>
<keyword evidence="2" id="KW-0560">Oxidoreductase</keyword>
<accession>A0A0H2MHY2</accession>
<dbReference type="EMBL" id="LAQL01000003">
    <property type="protein sequence ID" value="KLN61958.1"/>
    <property type="molecule type" value="Genomic_DNA"/>
</dbReference>
<dbReference type="InterPro" id="IPR011008">
    <property type="entry name" value="Dimeric_a/b-barrel"/>
</dbReference>
<dbReference type="STRING" id="1489064.WH96_05540"/>